<organism evidence="4 5">
    <name type="scientific">Sphingomonas oryzagri</name>
    <dbReference type="NCBI Taxonomy" id="3042314"/>
    <lineage>
        <taxon>Bacteria</taxon>
        <taxon>Pseudomonadati</taxon>
        <taxon>Pseudomonadota</taxon>
        <taxon>Alphaproteobacteria</taxon>
        <taxon>Sphingomonadales</taxon>
        <taxon>Sphingomonadaceae</taxon>
        <taxon>Sphingomonas</taxon>
    </lineage>
</organism>
<dbReference type="PROSITE" id="PS51318">
    <property type="entry name" value="TAT"/>
    <property type="match status" value="1"/>
</dbReference>
<dbReference type="Proteomes" id="UP001160625">
    <property type="component" value="Unassembled WGS sequence"/>
</dbReference>
<comment type="similarity">
    <text evidence="1">Belongs to the metallo-beta-lactamase superfamily. Class-B beta-lactamase family.</text>
</comment>
<dbReference type="InterPro" id="IPR006311">
    <property type="entry name" value="TAT_signal"/>
</dbReference>
<comment type="caution">
    <text evidence="4">The sequence shown here is derived from an EMBL/GenBank/DDBJ whole genome shotgun (WGS) entry which is preliminary data.</text>
</comment>
<evidence type="ECO:0000256" key="2">
    <source>
        <dbReference type="SAM" id="SignalP"/>
    </source>
</evidence>
<gene>
    <name evidence="4" type="ORF">QGN17_01455</name>
</gene>
<feature type="domain" description="Metallo-beta-lactamase" evidence="3">
    <location>
        <begin position="55"/>
        <end position="235"/>
    </location>
</feature>
<proteinExistence type="inferred from homology"/>
<protein>
    <submittedName>
        <fullName evidence="4">Quinoprotein relay system zinc metallohydrolase 1</fullName>
    </submittedName>
</protein>
<name>A0ABT6MWL9_9SPHN</name>
<dbReference type="InterPro" id="IPR001279">
    <property type="entry name" value="Metallo-B-lactamas"/>
</dbReference>
<accession>A0ABT6MWL9</accession>
<evidence type="ECO:0000313" key="5">
    <source>
        <dbReference type="Proteomes" id="UP001160625"/>
    </source>
</evidence>
<dbReference type="CDD" id="cd16282">
    <property type="entry name" value="metallo-hydrolase-like_MBL-fold"/>
    <property type="match status" value="1"/>
</dbReference>
<dbReference type="InterPro" id="IPR030811">
    <property type="entry name" value="SoxH-rel_PQQ_1"/>
</dbReference>
<keyword evidence="5" id="KW-1185">Reference proteome</keyword>
<evidence type="ECO:0000313" key="4">
    <source>
        <dbReference type="EMBL" id="MDH7637385.1"/>
    </source>
</evidence>
<reference evidence="4" key="1">
    <citation type="submission" date="2023-04" db="EMBL/GenBank/DDBJ databases">
        <title>Sphingomonas sp. MAHUQ-71 isolated from rice field.</title>
        <authorList>
            <person name="Huq M.A."/>
        </authorList>
    </citation>
    <scope>NUCLEOTIDE SEQUENCE</scope>
    <source>
        <strain evidence="4">MAHUQ-71</strain>
    </source>
</reference>
<dbReference type="Pfam" id="PF00753">
    <property type="entry name" value="Lactamase_B"/>
    <property type="match status" value="1"/>
</dbReference>
<dbReference type="PANTHER" id="PTHR42951:SF4">
    <property type="entry name" value="ACYL-COENZYME A THIOESTERASE MBLAC2"/>
    <property type="match status" value="1"/>
</dbReference>
<dbReference type="SUPFAM" id="SSF56281">
    <property type="entry name" value="Metallo-hydrolase/oxidoreductase"/>
    <property type="match status" value="1"/>
</dbReference>
<evidence type="ECO:0000259" key="3">
    <source>
        <dbReference type="SMART" id="SM00849"/>
    </source>
</evidence>
<dbReference type="PANTHER" id="PTHR42951">
    <property type="entry name" value="METALLO-BETA-LACTAMASE DOMAIN-CONTAINING"/>
    <property type="match status" value="1"/>
</dbReference>
<dbReference type="EMBL" id="JARYGZ010000001">
    <property type="protein sequence ID" value="MDH7637385.1"/>
    <property type="molecule type" value="Genomic_DNA"/>
</dbReference>
<feature type="signal peptide" evidence="2">
    <location>
        <begin position="1"/>
        <end position="21"/>
    </location>
</feature>
<keyword evidence="2" id="KW-0732">Signal</keyword>
<dbReference type="InterPro" id="IPR050855">
    <property type="entry name" value="NDM-1-like"/>
</dbReference>
<dbReference type="InterPro" id="IPR036866">
    <property type="entry name" value="RibonucZ/Hydroxyglut_hydro"/>
</dbReference>
<dbReference type="SMART" id="SM00849">
    <property type="entry name" value="Lactamase_B"/>
    <property type="match status" value="1"/>
</dbReference>
<feature type="chain" id="PRO_5046902295" evidence="2">
    <location>
        <begin position="22"/>
        <end position="315"/>
    </location>
</feature>
<sequence>MLSRRLMLAGMLGAAALPAAAAPLAYAIVPEPIGEGLWLVRGADAPIEMANGGAIANITIAATDAGAVLVDCGPSLRYGEALRAVAEKLVGKPVVRVYLTHLHPDHVYGAAAFDPLAVAATPQLVDILKRDGAGFSDGMYRLLGDWMRGTELRIPGTVLASDHETIGGRDFGLIALSGHSAADLAVLDRRTGTLIAGDLVFHDRAPSTPHADLPAWRASLDRLKALPHRATVPGHGPFDPTPAAAIDQTRDWIDWLDRTLRDAVAEGLDMAEAGNLPIPPRFAHVAAARYELERSVSHFYPGLEADLLPRIDTAR</sequence>
<dbReference type="NCBIfam" id="TIGR04558">
    <property type="entry name" value="SoxH_rel_PQQ_1"/>
    <property type="match status" value="1"/>
</dbReference>
<dbReference type="Gene3D" id="3.60.15.10">
    <property type="entry name" value="Ribonuclease Z/Hydroxyacylglutathione hydrolase-like"/>
    <property type="match status" value="1"/>
</dbReference>
<evidence type="ECO:0000256" key="1">
    <source>
        <dbReference type="ARBA" id="ARBA00005250"/>
    </source>
</evidence>